<keyword evidence="2" id="KW-1185">Reference proteome</keyword>
<comment type="caution">
    <text evidence="1">The sequence shown here is derived from an EMBL/GenBank/DDBJ whole genome shotgun (WGS) entry which is preliminary data.</text>
</comment>
<dbReference type="InterPro" id="IPR010349">
    <property type="entry name" value="Asparaginase_II"/>
</dbReference>
<sequence>MEESRNGALECVHSGHICGVGADGEVRYAVGDADYVAFLRSSGKPVQAIPVFKHGVPAKYGLTEKEMAIMMGSHRAEPFHVEALEGLLAKLGLSESHLVCKPTYPLGIQAKEDVIRSGGPQRSIYHNCSGKHLGTLALCKAMGYPLEDYYDISHPAQQEILSTLAYLSEYPRERITLGTDGCGFPVFAIPLRNLAKVYLKLACPELIDDVAVRSAVETIVRLMNDHYEMIAGTDRICSALLMDPNIVAKGGAKGIYCFGLKREKLGFAFKVLDGSEDEWPLIAASILEQIGYPGRETIDRMYALAPQDIVNDNGKVVGMNKAVFRMENR</sequence>
<evidence type="ECO:0000313" key="2">
    <source>
        <dbReference type="Proteomes" id="UP000031967"/>
    </source>
</evidence>
<dbReference type="PANTHER" id="PTHR42110">
    <property type="entry name" value="L-ASPARAGINASE, PUTATIVE (AFU_ORTHOLOGUE AFUA_3G11890)-RELATED"/>
    <property type="match status" value="1"/>
</dbReference>
<dbReference type="Proteomes" id="UP000031967">
    <property type="component" value="Unassembled WGS sequence"/>
</dbReference>
<protein>
    <submittedName>
        <fullName evidence="1">Asparaginase</fullName>
    </submittedName>
</protein>
<gene>
    <name evidence="1" type="ORF">SD70_03125</name>
</gene>
<dbReference type="Pfam" id="PF06089">
    <property type="entry name" value="Asparaginase_II"/>
    <property type="match status" value="1"/>
</dbReference>
<organism evidence="1 2">
    <name type="scientific">Gordoniibacillus kamchatkensis</name>
    <dbReference type="NCBI Taxonomy" id="1590651"/>
    <lineage>
        <taxon>Bacteria</taxon>
        <taxon>Bacillati</taxon>
        <taxon>Bacillota</taxon>
        <taxon>Bacilli</taxon>
        <taxon>Bacillales</taxon>
        <taxon>Paenibacillaceae</taxon>
        <taxon>Gordoniibacillus</taxon>
    </lineage>
</organism>
<proteinExistence type="predicted"/>
<accession>A0ABR5AMD2</accession>
<reference evidence="1 2" key="1">
    <citation type="submission" date="2014-12" db="EMBL/GenBank/DDBJ databases">
        <title>Draft genome sequence of Paenibacillus kamchatkensis strain B-2647.</title>
        <authorList>
            <person name="Karlyshev A.V."/>
            <person name="Kudryashova E.B."/>
        </authorList>
    </citation>
    <scope>NUCLEOTIDE SEQUENCE [LARGE SCALE GENOMIC DNA]</scope>
    <source>
        <strain evidence="1 2">VKM B-2647</strain>
    </source>
</reference>
<dbReference type="EMBL" id="JXAK01000003">
    <property type="protein sequence ID" value="KIL42197.1"/>
    <property type="molecule type" value="Genomic_DNA"/>
</dbReference>
<dbReference type="PANTHER" id="PTHR42110:SF1">
    <property type="entry name" value="L-ASPARAGINASE, PUTATIVE (AFU_ORTHOLOGUE AFUA_3G11890)-RELATED"/>
    <property type="match status" value="1"/>
</dbReference>
<name>A0ABR5AMD2_9BACL</name>
<evidence type="ECO:0000313" key="1">
    <source>
        <dbReference type="EMBL" id="KIL42197.1"/>
    </source>
</evidence>